<feature type="compositionally biased region" description="Basic and acidic residues" evidence="2">
    <location>
        <begin position="544"/>
        <end position="553"/>
    </location>
</feature>
<keyword evidence="3" id="KW-0812">Transmembrane</keyword>
<reference evidence="5 6" key="1">
    <citation type="submission" date="2015-12" db="EMBL/GenBank/DDBJ databases">
        <title>The genome of Folsomia candida.</title>
        <authorList>
            <person name="Faddeeva A."/>
            <person name="Derks M.F."/>
            <person name="Anvar Y."/>
            <person name="Smit S."/>
            <person name="Van Straalen N."/>
            <person name="Roelofs D."/>
        </authorList>
    </citation>
    <scope>NUCLEOTIDE SEQUENCE [LARGE SCALE GENOMIC DNA]</scope>
    <source>
        <strain evidence="5 6">VU population</strain>
        <tissue evidence="5">Whole body</tissue>
    </source>
</reference>
<keyword evidence="1" id="KW-0175">Coiled coil</keyword>
<proteinExistence type="predicted"/>
<comment type="caution">
    <text evidence="5">The sequence shown here is derived from an EMBL/GenBank/DDBJ whole genome shotgun (WGS) entry which is preliminary data.</text>
</comment>
<keyword evidence="6" id="KW-1185">Reference proteome</keyword>
<evidence type="ECO:0000313" key="5">
    <source>
        <dbReference type="EMBL" id="OXA54116.1"/>
    </source>
</evidence>
<keyword evidence="4" id="KW-0732">Signal</keyword>
<keyword evidence="3" id="KW-1133">Transmembrane helix</keyword>
<feature type="transmembrane region" description="Helical" evidence="3">
    <location>
        <begin position="510"/>
        <end position="533"/>
    </location>
</feature>
<keyword evidence="3" id="KW-0472">Membrane</keyword>
<evidence type="ECO:0000256" key="2">
    <source>
        <dbReference type="SAM" id="MobiDB-lite"/>
    </source>
</evidence>
<dbReference type="AlphaFoldDB" id="A0A226EBQ3"/>
<dbReference type="EMBL" id="LNIX01000005">
    <property type="protein sequence ID" value="OXA54116.1"/>
    <property type="molecule type" value="Genomic_DNA"/>
</dbReference>
<feature type="chain" id="PRO_5012104223" evidence="4">
    <location>
        <begin position="21"/>
        <end position="563"/>
    </location>
</feature>
<feature type="region of interest" description="Disordered" evidence="2">
    <location>
        <begin position="538"/>
        <end position="557"/>
    </location>
</feature>
<evidence type="ECO:0000256" key="1">
    <source>
        <dbReference type="SAM" id="Coils"/>
    </source>
</evidence>
<dbReference type="Proteomes" id="UP000198287">
    <property type="component" value="Unassembled WGS sequence"/>
</dbReference>
<protein>
    <submittedName>
        <fullName evidence="5">Uncharacterized protein</fullName>
    </submittedName>
</protein>
<organism evidence="5 6">
    <name type="scientific">Folsomia candida</name>
    <name type="common">Springtail</name>
    <dbReference type="NCBI Taxonomy" id="158441"/>
    <lineage>
        <taxon>Eukaryota</taxon>
        <taxon>Metazoa</taxon>
        <taxon>Ecdysozoa</taxon>
        <taxon>Arthropoda</taxon>
        <taxon>Hexapoda</taxon>
        <taxon>Collembola</taxon>
        <taxon>Entomobryomorpha</taxon>
        <taxon>Isotomoidea</taxon>
        <taxon>Isotomidae</taxon>
        <taxon>Proisotominae</taxon>
        <taxon>Folsomia</taxon>
    </lineage>
</organism>
<evidence type="ECO:0000313" key="6">
    <source>
        <dbReference type="Proteomes" id="UP000198287"/>
    </source>
</evidence>
<evidence type="ECO:0000256" key="3">
    <source>
        <dbReference type="SAM" id="Phobius"/>
    </source>
</evidence>
<feature type="signal peptide" evidence="4">
    <location>
        <begin position="1"/>
        <end position="20"/>
    </location>
</feature>
<feature type="coiled-coil region" evidence="1">
    <location>
        <begin position="148"/>
        <end position="175"/>
    </location>
</feature>
<gene>
    <name evidence="5" type="ORF">Fcan01_11092</name>
</gene>
<sequence length="563" mass="63024">MMSNLQVLFTILIFITLTTPQVSSILPKVHPIVWGASSDTLKSGNSRAILKIKFETPCVKFYTAKIVPDTLPHFTEWCDNEALESVIRPLEEMCRPSFAGGPSPVPGRRKKRGILAGIVTALPTVVSAVSTIVGLFSKPKPPQNDAAINEIISKINEISKNIAHLEGRIAAGEKRQAELEAVVKELAAFLEKLDARMRVVEIGLEEINSWRTELTASLGSTITLTSKLGAYFTQAKSDLSEVARDWREGHLNLKLFDVFMMGTNFSLIDIYKGSKPEKCHLNILDGVATFSFHKNNTDFGVQVLQAYPFSMYEMVPGTDLGWQLEYVGPRRAAFDKIADCIVPFSGGQVDVLRFPGEQDCLPMNDMSVYKYWQKSCRLMYYLDETVIQVKAVEQLYYIYCYGFEVRIYKSKYKCPNYVFSINSNEKIEILNGASVAKTLTPGNFEAAQDLHSTKAVYHLIPKIMALDFDTFPASNECPKSMQSNKEPRTGEILGKIEDENKVDVATNQSLLLGGFAIIGVVLVLMGIGGMFYIRHKTRQSKQQQEQHHPRHYGEQGMALMIQN</sequence>
<accession>A0A226EBQ3</accession>
<name>A0A226EBQ3_FOLCA</name>
<evidence type="ECO:0000256" key="4">
    <source>
        <dbReference type="SAM" id="SignalP"/>
    </source>
</evidence>